<keyword evidence="9" id="KW-1133">Transmembrane helix</keyword>
<evidence type="ECO:0000256" key="3">
    <source>
        <dbReference type="ARBA" id="ARBA00022714"/>
    </source>
</evidence>
<name>A0A543I4K3_9MICO</name>
<dbReference type="InterPro" id="IPR039261">
    <property type="entry name" value="FNR_nucleotide-bd"/>
</dbReference>
<dbReference type="GO" id="GO:0051537">
    <property type="term" value="F:2 iron, 2 sulfur cluster binding"/>
    <property type="evidence" value="ECO:0007669"/>
    <property type="project" value="UniProtKB-KW"/>
</dbReference>
<keyword evidence="9" id="KW-0472">Membrane</keyword>
<dbReference type="SUPFAM" id="SSF52343">
    <property type="entry name" value="Ferredoxin reductase-like, C-terminal NADP-linked domain"/>
    <property type="match status" value="1"/>
</dbReference>
<dbReference type="GO" id="GO:0046872">
    <property type="term" value="F:metal ion binding"/>
    <property type="evidence" value="ECO:0007669"/>
    <property type="project" value="UniProtKB-KW"/>
</dbReference>
<dbReference type="InterPro" id="IPR050415">
    <property type="entry name" value="MRET"/>
</dbReference>
<dbReference type="EMBL" id="VFPN01000001">
    <property type="protein sequence ID" value="TQM65410.1"/>
    <property type="molecule type" value="Genomic_DNA"/>
</dbReference>
<keyword evidence="4" id="KW-0479">Metal-binding</keyword>
<feature type="transmembrane region" description="Helical" evidence="9">
    <location>
        <begin position="70"/>
        <end position="88"/>
    </location>
</feature>
<organism evidence="11 12">
    <name type="scientific">Klugiella xanthotipulae</name>
    <dbReference type="NCBI Taxonomy" id="244735"/>
    <lineage>
        <taxon>Bacteria</taxon>
        <taxon>Bacillati</taxon>
        <taxon>Actinomycetota</taxon>
        <taxon>Actinomycetes</taxon>
        <taxon>Micrococcales</taxon>
        <taxon>Microbacteriaceae</taxon>
        <taxon>Klugiella</taxon>
    </lineage>
</organism>
<keyword evidence="8" id="KW-0411">Iron-sulfur</keyword>
<feature type="transmembrane region" description="Helical" evidence="9">
    <location>
        <begin position="192"/>
        <end position="212"/>
    </location>
</feature>
<feature type="transmembrane region" description="Helical" evidence="9">
    <location>
        <begin position="12"/>
        <end position="38"/>
    </location>
</feature>
<reference evidence="11 12" key="1">
    <citation type="submission" date="2019-06" db="EMBL/GenBank/DDBJ databases">
        <title>Sequencing the genomes of 1000 actinobacteria strains.</title>
        <authorList>
            <person name="Klenk H.-P."/>
        </authorList>
    </citation>
    <scope>NUCLEOTIDE SEQUENCE [LARGE SCALE GENOMIC DNA]</scope>
    <source>
        <strain evidence="11 12">DSM 18031</strain>
    </source>
</reference>
<evidence type="ECO:0000256" key="8">
    <source>
        <dbReference type="ARBA" id="ARBA00023014"/>
    </source>
</evidence>
<proteinExistence type="predicted"/>
<evidence type="ECO:0000259" key="10">
    <source>
        <dbReference type="PROSITE" id="PS51384"/>
    </source>
</evidence>
<keyword evidence="9" id="KW-0812">Transmembrane</keyword>
<evidence type="ECO:0000313" key="11">
    <source>
        <dbReference type="EMBL" id="TQM65410.1"/>
    </source>
</evidence>
<accession>A0A543I4K3</accession>
<feature type="transmembrane region" description="Helical" evidence="9">
    <location>
        <begin position="224"/>
        <end position="244"/>
    </location>
</feature>
<protein>
    <submittedName>
        <fullName evidence="11">Ferredoxin-NADP reductase</fullName>
    </submittedName>
</protein>
<keyword evidence="5" id="KW-0274">FAD</keyword>
<dbReference type="InterPro" id="IPR001433">
    <property type="entry name" value="OxRdtase_FAD/NAD-bd"/>
</dbReference>
<comment type="caution">
    <text evidence="11">The sequence shown here is derived from an EMBL/GenBank/DDBJ whole genome shotgun (WGS) entry which is preliminary data.</text>
</comment>
<dbReference type="AlphaFoldDB" id="A0A543I4K3"/>
<dbReference type="GO" id="GO:0016491">
    <property type="term" value="F:oxidoreductase activity"/>
    <property type="evidence" value="ECO:0007669"/>
    <property type="project" value="UniProtKB-KW"/>
</dbReference>
<feature type="transmembrane region" description="Helical" evidence="9">
    <location>
        <begin position="143"/>
        <end position="160"/>
    </location>
</feature>
<evidence type="ECO:0000313" key="12">
    <source>
        <dbReference type="Proteomes" id="UP000318331"/>
    </source>
</evidence>
<feature type="transmembrane region" description="Helical" evidence="9">
    <location>
        <begin position="167"/>
        <end position="186"/>
    </location>
</feature>
<keyword evidence="12" id="KW-1185">Reference proteome</keyword>
<evidence type="ECO:0000256" key="9">
    <source>
        <dbReference type="SAM" id="Phobius"/>
    </source>
</evidence>
<dbReference type="InterPro" id="IPR017927">
    <property type="entry name" value="FAD-bd_FR_type"/>
</dbReference>
<keyword evidence="6" id="KW-0560">Oxidoreductase</keyword>
<gene>
    <name evidence="11" type="ORF">FB466_0212</name>
</gene>
<dbReference type="PANTHER" id="PTHR47354">
    <property type="entry name" value="NADH OXIDOREDUCTASE HCR"/>
    <property type="match status" value="1"/>
</dbReference>
<keyword evidence="7" id="KW-0408">Iron</keyword>
<dbReference type="PROSITE" id="PS51384">
    <property type="entry name" value="FAD_FR"/>
    <property type="match status" value="1"/>
</dbReference>
<evidence type="ECO:0000256" key="5">
    <source>
        <dbReference type="ARBA" id="ARBA00022827"/>
    </source>
</evidence>
<keyword evidence="3" id="KW-0001">2Fe-2S</keyword>
<keyword evidence="2" id="KW-0285">Flavoprotein</keyword>
<dbReference type="CDD" id="cd00322">
    <property type="entry name" value="FNR_like"/>
    <property type="match status" value="1"/>
</dbReference>
<dbReference type="Gene3D" id="3.40.50.80">
    <property type="entry name" value="Nucleotide-binding domain of ferredoxin-NADP reductase (FNR) module"/>
    <property type="match status" value="1"/>
</dbReference>
<evidence type="ECO:0000256" key="6">
    <source>
        <dbReference type="ARBA" id="ARBA00023002"/>
    </source>
</evidence>
<dbReference type="RefSeq" id="WP_170205970.1">
    <property type="nucleotide sequence ID" value="NZ_BAAAYS010000013.1"/>
</dbReference>
<evidence type="ECO:0000256" key="7">
    <source>
        <dbReference type="ARBA" id="ARBA00023004"/>
    </source>
</evidence>
<feature type="domain" description="FAD-binding FR-type" evidence="10">
    <location>
        <begin position="265"/>
        <end position="378"/>
    </location>
</feature>
<feature type="transmembrane region" description="Helical" evidence="9">
    <location>
        <begin position="44"/>
        <end position="63"/>
    </location>
</feature>
<sequence length="510" mass="54733">MRQLASLLGRLSMYRVVLVLLLALWVVSFGYSFLGLLLYTPIDLALSAAVAVTATVLSSAVLARIFRATAQWESAAITGMLIFFLFWPSADPNQLWRVALVGVVASLSKYILAWRGRHLFNPAAAAAFIGGLTQLTAAVWWLATPYLFPYVVVASFLVLYRTRRLPLALTFVAVAVTTGSAVQIVAGVNVGAAVSTVLMSYPYLFVAGFMLSEPLTLPARRYQEIVLAAVGGILVAVPFHLGPLYNSPELMLVLVNLAAAVWVGRVGIRLTYEGSRALSPSVTEFVFRPTRPLGYVPGQYLELTVPHRRPDARGTRRIVSFTSAPDVAPAAAPVRRPRLVTVAMSIPDRPSSAKAALRDLTPGTTLSATGVWGDYVLPRDTTVPVLLVAGGIGITPCVSQLRADAVRGLRRDVVLVYSARSAREFAYANELVECGVPVIAYGPESPQPLPAGWTYGGPGRVTGDLLAETVPGLAARRAYLSGPPAMVADLRVSLRARGVRHIHTDAFLGY</sequence>
<evidence type="ECO:0000256" key="4">
    <source>
        <dbReference type="ARBA" id="ARBA00022723"/>
    </source>
</evidence>
<dbReference type="Pfam" id="PF00175">
    <property type="entry name" value="NAD_binding_1"/>
    <property type="match status" value="1"/>
</dbReference>
<evidence type="ECO:0000256" key="2">
    <source>
        <dbReference type="ARBA" id="ARBA00022630"/>
    </source>
</evidence>
<evidence type="ECO:0000256" key="1">
    <source>
        <dbReference type="ARBA" id="ARBA00001974"/>
    </source>
</evidence>
<dbReference type="SUPFAM" id="SSF63380">
    <property type="entry name" value="Riboflavin synthase domain-like"/>
    <property type="match status" value="1"/>
</dbReference>
<dbReference type="InterPro" id="IPR017938">
    <property type="entry name" value="Riboflavin_synthase-like_b-brl"/>
</dbReference>
<dbReference type="PANTHER" id="PTHR47354:SF6">
    <property type="entry name" value="NADH OXIDOREDUCTASE HCR"/>
    <property type="match status" value="1"/>
</dbReference>
<dbReference type="Gene3D" id="2.40.30.10">
    <property type="entry name" value="Translation factors"/>
    <property type="match status" value="1"/>
</dbReference>
<comment type="cofactor">
    <cofactor evidence="1">
        <name>FAD</name>
        <dbReference type="ChEBI" id="CHEBI:57692"/>
    </cofactor>
</comment>
<dbReference type="Proteomes" id="UP000318331">
    <property type="component" value="Unassembled WGS sequence"/>
</dbReference>